<reference evidence="1" key="1">
    <citation type="submission" date="2021-02" db="EMBL/GenBank/DDBJ databases">
        <authorList>
            <person name="Dougan E. K."/>
            <person name="Rhodes N."/>
            <person name="Thang M."/>
            <person name="Chan C."/>
        </authorList>
    </citation>
    <scope>NUCLEOTIDE SEQUENCE</scope>
</reference>
<keyword evidence="2" id="KW-1185">Reference proteome</keyword>
<dbReference type="EMBL" id="CAJNJA010006753">
    <property type="protein sequence ID" value="CAE7215025.1"/>
    <property type="molecule type" value="Genomic_DNA"/>
</dbReference>
<evidence type="ECO:0000313" key="2">
    <source>
        <dbReference type="Proteomes" id="UP000601435"/>
    </source>
</evidence>
<dbReference type="AlphaFoldDB" id="A0A812JW05"/>
<proteinExistence type="predicted"/>
<sequence>MSSSMFWIRSALGRSVSGSFLGFFRLTSRLRKPQMPMLPQSAFSKASQAQVRTVGSPALCSAP</sequence>
<comment type="caution">
    <text evidence="1">The sequence shown here is derived from an EMBL/GenBank/DDBJ whole genome shotgun (WGS) entry which is preliminary data.</text>
</comment>
<organism evidence="1 2">
    <name type="scientific">Symbiodinium necroappetens</name>
    <dbReference type="NCBI Taxonomy" id="1628268"/>
    <lineage>
        <taxon>Eukaryota</taxon>
        <taxon>Sar</taxon>
        <taxon>Alveolata</taxon>
        <taxon>Dinophyceae</taxon>
        <taxon>Suessiales</taxon>
        <taxon>Symbiodiniaceae</taxon>
        <taxon>Symbiodinium</taxon>
    </lineage>
</organism>
<name>A0A812JW05_9DINO</name>
<dbReference type="Proteomes" id="UP000601435">
    <property type="component" value="Unassembled WGS sequence"/>
</dbReference>
<gene>
    <name evidence="1" type="ORF">SNEC2469_LOCUS2419</name>
</gene>
<protein>
    <submittedName>
        <fullName evidence="1">Uncharacterized protein</fullName>
    </submittedName>
</protein>
<accession>A0A812JW05</accession>
<evidence type="ECO:0000313" key="1">
    <source>
        <dbReference type="EMBL" id="CAE7215025.1"/>
    </source>
</evidence>